<organism evidence="1 2">
    <name type="scientific">Natronomicrosphaera hydrolytica</name>
    <dbReference type="NCBI Taxonomy" id="3242702"/>
    <lineage>
        <taxon>Bacteria</taxon>
        <taxon>Pseudomonadati</taxon>
        <taxon>Planctomycetota</taxon>
        <taxon>Phycisphaerae</taxon>
        <taxon>Phycisphaerales</taxon>
        <taxon>Phycisphaeraceae</taxon>
        <taxon>Natronomicrosphaera</taxon>
    </lineage>
</organism>
<dbReference type="RefSeq" id="WP_425345034.1">
    <property type="nucleotide sequence ID" value="NZ_JBGUBD010000004.1"/>
</dbReference>
<dbReference type="EMBL" id="JBGUBD010000004">
    <property type="protein sequence ID" value="MFA9478107.1"/>
    <property type="molecule type" value="Genomic_DNA"/>
</dbReference>
<accession>A0ABV4U5H5</accession>
<evidence type="ECO:0000313" key="2">
    <source>
        <dbReference type="Proteomes" id="UP001575105"/>
    </source>
</evidence>
<protein>
    <submittedName>
        <fullName evidence="1">Uncharacterized protein</fullName>
    </submittedName>
</protein>
<sequence>MHCEAGSVSFMLDASLCVEAIKLALAMDASVIFDSDQGRQPVHQWPRQAFGGLTSAEIRAWRRRHGRFSE</sequence>
<gene>
    <name evidence="1" type="ORF">ACERK3_07325</name>
</gene>
<name>A0ABV4U5H5_9BACT</name>
<comment type="caution">
    <text evidence="1">The sequence shown here is derived from an EMBL/GenBank/DDBJ whole genome shotgun (WGS) entry which is preliminary data.</text>
</comment>
<keyword evidence="2" id="KW-1185">Reference proteome</keyword>
<evidence type="ECO:0000313" key="1">
    <source>
        <dbReference type="EMBL" id="MFA9478107.1"/>
    </source>
</evidence>
<proteinExistence type="predicted"/>
<dbReference type="Proteomes" id="UP001575105">
    <property type="component" value="Unassembled WGS sequence"/>
</dbReference>
<reference evidence="1 2" key="1">
    <citation type="submission" date="2024-08" db="EMBL/GenBank/DDBJ databases">
        <title>Whole-genome sequencing of halo(alkali)philic microorganisms from hypersaline lakes.</title>
        <authorList>
            <person name="Sorokin D.Y."/>
            <person name="Merkel A.Y."/>
            <person name="Messina E."/>
            <person name="Yakimov M."/>
        </authorList>
    </citation>
    <scope>NUCLEOTIDE SEQUENCE [LARGE SCALE GENOMIC DNA]</scope>
    <source>
        <strain evidence="1 2">AB-hyl4</strain>
    </source>
</reference>